<keyword evidence="1" id="KW-0175">Coiled coil</keyword>
<name>A0A0F9KQG2_9ZZZZ</name>
<gene>
    <name evidence="2" type="ORF">LCGC14_1299400</name>
</gene>
<evidence type="ECO:0000313" key="2">
    <source>
        <dbReference type="EMBL" id="KKM84414.1"/>
    </source>
</evidence>
<feature type="coiled-coil region" evidence="1">
    <location>
        <begin position="1"/>
        <end position="128"/>
    </location>
</feature>
<reference evidence="2" key="1">
    <citation type="journal article" date="2015" name="Nature">
        <title>Complex archaea that bridge the gap between prokaryotes and eukaryotes.</title>
        <authorList>
            <person name="Spang A."/>
            <person name="Saw J.H."/>
            <person name="Jorgensen S.L."/>
            <person name="Zaremba-Niedzwiedzka K."/>
            <person name="Martijn J."/>
            <person name="Lind A.E."/>
            <person name="van Eijk R."/>
            <person name="Schleper C."/>
            <person name="Guy L."/>
            <person name="Ettema T.J."/>
        </authorList>
    </citation>
    <scope>NUCLEOTIDE SEQUENCE</scope>
</reference>
<protein>
    <submittedName>
        <fullName evidence="2">Uncharacterized protein</fullName>
    </submittedName>
</protein>
<accession>A0A0F9KQG2</accession>
<sequence>MEDNESLRMEIEKLKKQLEIKDSLIKLKDEQVKTLENSLKLKDEVIRTLESSLNIKDEKAKTLEKQIKLKEEEIENLISTSLDPLLLKEKVEKIKDLEKELKILNGELAKSDEDLESLELELEKLTNEKANPATSNILEATNTNISKSEIIEKMKDILQNASHKVMIVTPNILDLQDVPVYDVRSSVSVNIACLVNEGIDEHTELLDELLSLDNIAIRKYEREDRYVITRDGEELFLAVIGNSENNYLVIHTQDRNHIRLLNSLTMEAWIASRKI</sequence>
<organism evidence="2">
    <name type="scientific">marine sediment metagenome</name>
    <dbReference type="NCBI Taxonomy" id="412755"/>
    <lineage>
        <taxon>unclassified sequences</taxon>
        <taxon>metagenomes</taxon>
        <taxon>ecological metagenomes</taxon>
    </lineage>
</organism>
<comment type="caution">
    <text evidence="2">The sequence shown here is derived from an EMBL/GenBank/DDBJ whole genome shotgun (WGS) entry which is preliminary data.</text>
</comment>
<dbReference type="EMBL" id="LAZR01007571">
    <property type="protein sequence ID" value="KKM84414.1"/>
    <property type="molecule type" value="Genomic_DNA"/>
</dbReference>
<dbReference type="AlphaFoldDB" id="A0A0F9KQG2"/>
<evidence type="ECO:0000256" key="1">
    <source>
        <dbReference type="SAM" id="Coils"/>
    </source>
</evidence>
<proteinExistence type="predicted"/>